<sequence length="102" mass="11114">MPKALHIHPSDNVAVCTSEVKPADEVEIIDSDGSRSSITAVGAVAFCNKIALRDIEPEEDILKYGEVIGKATQKILKGTMVSHLNIRSCPRSYADEYIQKGE</sequence>
<dbReference type="OrthoDB" id="9804574at2"/>
<keyword evidence="1" id="KW-0378">Hydrolase</keyword>
<reference evidence="1 2" key="1">
    <citation type="submission" date="2019-12" db="EMBL/GenBank/DDBJ databases">
        <title>Microbes associate with the intestines of laboratory mice.</title>
        <authorList>
            <person name="Navarre W."/>
            <person name="Wong E."/>
        </authorList>
    </citation>
    <scope>NUCLEOTIDE SEQUENCE [LARGE SCALE GENOMIC DNA]</scope>
    <source>
        <strain evidence="1 2">NM82_D38</strain>
    </source>
</reference>
<dbReference type="GO" id="GO:0016787">
    <property type="term" value="F:hydrolase activity"/>
    <property type="evidence" value="ECO:0007669"/>
    <property type="project" value="UniProtKB-KW"/>
</dbReference>
<dbReference type="AlphaFoldDB" id="A0A6L6YHY9"/>
<accession>A0A6L6YHY9</accession>
<comment type="caution">
    <text evidence="1">The sequence shown here is derived from an EMBL/GenBank/DDBJ whole genome shotgun (WGS) entry which is preliminary data.</text>
</comment>
<dbReference type="InterPro" id="IPR044144">
    <property type="entry name" value="SAF_UxaA/GarD"/>
</dbReference>
<protein>
    <submittedName>
        <fullName evidence="1">Hydrolase</fullName>
    </submittedName>
</protein>
<dbReference type="Proteomes" id="UP000472580">
    <property type="component" value="Unassembled WGS sequence"/>
</dbReference>
<evidence type="ECO:0000313" key="2">
    <source>
        <dbReference type="Proteomes" id="UP000472580"/>
    </source>
</evidence>
<dbReference type="Gene3D" id="2.30.130.110">
    <property type="match status" value="1"/>
</dbReference>
<dbReference type="RefSeq" id="WP_160335810.1">
    <property type="nucleotide sequence ID" value="NZ_CALPCR010000025.1"/>
</dbReference>
<proteinExistence type="predicted"/>
<gene>
    <name evidence="1" type="ORF">E5987_09270</name>
</gene>
<evidence type="ECO:0000313" key="1">
    <source>
        <dbReference type="EMBL" id="MVX57385.1"/>
    </source>
</evidence>
<name>A0A6L6YHY9_9BURK</name>
<keyword evidence="2" id="KW-1185">Reference proteome</keyword>
<organism evidence="1 2">
    <name type="scientific">Parasutterella muris</name>
    <dbReference type="NCBI Taxonomy" id="2565572"/>
    <lineage>
        <taxon>Bacteria</taxon>
        <taxon>Pseudomonadati</taxon>
        <taxon>Pseudomonadota</taxon>
        <taxon>Betaproteobacteria</taxon>
        <taxon>Burkholderiales</taxon>
        <taxon>Sutterellaceae</taxon>
        <taxon>Parasutterella</taxon>
    </lineage>
</organism>
<dbReference type="EMBL" id="WSRP01000029">
    <property type="protein sequence ID" value="MVX57385.1"/>
    <property type="molecule type" value="Genomic_DNA"/>
</dbReference>
<dbReference type="CDD" id="cd11613">
    <property type="entry name" value="SAF_AH_GD"/>
    <property type="match status" value="1"/>
</dbReference>